<comment type="caution">
    <text evidence="8">The sequence shown here is derived from an EMBL/GenBank/DDBJ whole genome shotgun (WGS) entry which is preliminary data.</text>
</comment>
<dbReference type="InterPro" id="IPR011010">
    <property type="entry name" value="DNA_brk_join_enz"/>
</dbReference>
<organism evidence="8 9">
    <name type="scientific">Spirulina subsalsa FACHB-351</name>
    <dbReference type="NCBI Taxonomy" id="234711"/>
    <lineage>
        <taxon>Bacteria</taxon>
        <taxon>Bacillati</taxon>
        <taxon>Cyanobacteriota</taxon>
        <taxon>Cyanophyceae</taxon>
        <taxon>Spirulinales</taxon>
        <taxon>Spirulinaceae</taxon>
        <taxon>Spirulina</taxon>
    </lineage>
</organism>
<dbReference type="PROSITE" id="PS51900">
    <property type="entry name" value="CB"/>
    <property type="match status" value="1"/>
</dbReference>
<feature type="domain" description="Tyr recombinase" evidence="6">
    <location>
        <begin position="106"/>
        <end position="298"/>
    </location>
</feature>
<keyword evidence="9" id="KW-1185">Reference proteome</keyword>
<dbReference type="PROSITE" id="PS51898">
    <property type="entry name" value="TYR_RECOMBINASE"/>
    <property type="match status" value="1"/>
</dbReference>
<dbReference type="Gene3D" id="1.10.443.10">
    <property type="entry name" value="Intergrase catalytic core"/>
    <property type="match status" value="1"/>
</dbReference>
<dbReference type="Pfam" id="PF02899">
    <property type="entry name" value="Phage_int_SAM_1"/>
    <property type="match status" value="1"/>
</dbReference>
<keyword evidence="4" id="KW-0233">DNA recombination</keyword>
<dbReference type="InterPro" id="IPR002104">
    <property type="entry name" value="Integrase_catalytic"/>
</dbReference>
<evidence type="ECO:0000259" key="6">
    <source>
        <dbReference type="PROSITE" id="PS51898"/>
    </source>
</evidence>
<feature type="domain" description="Core-binding (CB)" evidence="7">
    <location>
        <begin position="1"/>
        <end position="85"/>
    </location>
</feature>
<dbReference type="CDD" id="cd01195">
    <property type="entry name" value="INT_C_like_5"/>
    <property type="match status" value="1"/>
</dbReference>
<keyword evidence="3 5" id="KW-0238">DNA-binding</keyword>
<dbReference type="PANTHER" id="PTHR30349:SF64">
    <property type="entry name" value="PROPHAGE INTEGRASE INTD-RELATED"/>
    <property type="match status" value="1"/>
</dbReference>
<dbReference type="EMBL" id="JAIHOM010000218">
    <property type="protein sequence ID" value="MCW6038960.1"/>
    <property type="molecule type" value="Genomic_DNA"/>
</dbReference>
<dbReference type="InterPro" id="IPR013762">
    <property type="entry name" value="Integrase-like_cat_sf"/>
</dbReference>
<name>A0ABT3LBR8_9CYAN</name>
<dbReference type="SUPFAM" id="SSF56349">
    <property type="entry name" value="DNA breaking-rejoining enzymes"/>
    <property type="match status" value="1"/>
</dbReference>
<dbReference type="Pfam" id="PF00589">
    <property type="entry name" value="Phage_integrase"/>
    <property type="match status" value="1"/>
</dbReference>
<protein>
    <submittedName>
        <fullName evidence="8">Tyrosine-type recombinase/integrase</fullName>
    </submittedName>
</protein>
<dbReference type="InterPro" id="IPR010998">
    <property type="entry name" value="Integrase_recombinase_N"/>
</dbReference>
<evidence type="ECO:0000256" key="5">
    <source>
        <dbReference type="PROSITE-ProRule" id="PRU01248"/>
    </source>
</evidence>
<keyword evidence="2" id="KW-0229">DNA integration</keyword>
<dbReference type="InterPro" id="IPR050090">
    <property type="entry name" value="Tyrosine_recombinase_XerCD"/>
</dbReference>
<dbReference type="Proteomes" id="UP001526426">
    <property type="component" value="Unassembled WGS sequence"/>
</dbReference>
<evidence type="ECO:0000256" key="2">
    <source>
        <dbReference type="ARBA" id="ARBA00022908"/>
    </source>
</evidence>
<dbReference type="InterPro" id="IPR044068">
    <property type="entry name" value="CB"/>
</dbReference>
<reference evidence="8 9" key="1">
    <citation type="submission" date="2021-08" db="EMBL/GenBank/DDBJ databases">
        <title>Draft genome sequence of Spirulina subsalsa with high tolerance to salinity and hype-accumulation of phycocyanin.</title>
        <authorList>
            <person name="Pei H."/>
            <person name="Jiang L."/>
        </authorList>
    </citation>
    <scope>NUCLEOTIDE SEQUENCE [LARGE SCALE GENOMIC DNA]</scope>
    <source>
        <strain evidence="8 9">FACHB-351</strain>
    </source>
</reference>
<dbReference type="Gene3D" id="1.10.150.130">
    <property type="match status" value="1"/>
</dbReference>
<comment type="similarity">
    <text evidence="1">Belongs to the 'phage' integrase family.</text>
</comment>
<dbReference type="SUPFAM" id="SSF47823">
    <property type="entry name" value="lambda integrase-like, N-terminal domain"/>
    <property type="match status" value="1"/>
</dbReference>
<evidence type="ECO:0000256" key="1">
    <source>
        <dbReference type="ARBA" id="ARBA00008857"/>
    </source>
</evidence>
<sequence>MAELLADKRSPNTCRAYRKDLQDFFSTMAGEELSQGLILQFLQLDRFTALSIVLEYKAHLIQRGLAEATVNRRLSALRSLVNYAHQVGCCDWTLVGVKGEKVIKYRDTTGISPEQFKRMLQQCDSQTLRGKRDYAMLCLLWDNALRRGELISTKIQDFDPEGKRLTILGKGRGTQRESVALTPSSIAAIEDWLTARVESGKGGPLKPQDPLFSSLNRGTVGRPLHPASLERIVRLIAQQAGISKRISPLRLRHASITAFLDASGGNIRTAQRLSRHAQLETLQMYDDNRQEMQQEASSILANLRK</sequence>
<evidence type="ECO:0000256" key="4">
    <source>
        <dbReference type="ARBA" id="ARBA00023172"/>
    </source>
</evidence>
<dbReference type="InterPro" id="IPR004107">
    <property type="entry name" value="Integrase_SAM-like_N"/>
</dbReference>
<evidence type="ECO:0000313" key="8">
    <source>
        <dbReference type="EMBL" id="MCW6038960.1"/>
    </source>
</evidence>
<evidence type="ECO:0000256" key="3">
    <source>
        <dbReference type="ARBA" id="ARBA00023125"/>
    </source>
</evidence>
<dbReference type="PANTHER" id="PTHR30349">
    <property type="entry name" value="PHAGE INTEGRASE-RELATED"/>
    <property type="match status" value="1"/>
</dbReference>
<gene>
    <name evidence="8" type="ORF">K4A83_22285</name>
</gene>
<evidence type="ECO:0000259" key="7">
    <source>
        <dbReference type="PROSITE" id="PS51900"/>
    </source>
</evidence>
<proteinExistence type="inferred from homology"/>
<accession>A0ABT3LBR8</accession>
<evidence type="ECO:0000313" key="9">
    <source>
        <dbReference type="Proteomes" id="UP001526426"/>
    </source>
</evidence>